<evidence type="ECO:0000313" key="1">
    <source>
        <dbReference type="EMBL" id="KAG5454439.1"/>
    </source>
</evidence>
<reference evidence="1 2" key="2">
    <citation type="journal article" date="2021" name="Genomics">
        <title>High-quality reference genome for Clonorchis sinensis.</title>
        <authorList>
            <person name="Young N.D."/>
            <person name="Stroehlein A.J."/>
            <person name="Kinkar L."/>
            <person name="Wang T."/>
            <person name="Sohn W.M."/>
            <person name="Chang B.C.H."/>
            <person name="Kaur P."/>
            <person name="Weisz D."/>
            <person name="Dudchenko O."/>
            <person name="Aiden E.L."/>
            <person name="Korhonen P.K."/>
            <person name="Gasser R.B."/>
        </authorList>
    </citation>
    <scope>NUCLEOTIDE SEQUENCE [LARGE SCALE GENOMIC DNA]</scope>
    <source>
        <strain evidence="1">Cs-k2</strain>
    </source>
</reference>
<evidence type="ECO:0000313" key="2">
    <source>
        <dbReference type="Proteomes" id="UP000286415"/>
    </source>
</evidence>
<organism evidence="1 2">
    <name type="scientific">Clonorchis sinensis</name>
    <name type="common">Chinese liver fluke</name>
    <dbReference type="NCBI Taxonomy" id="79923"/>
    <lineage>
        <taxon>Eukaryota</taxon>
        <taxon>Metazoa</taxon>
        <taxon>Spiralia</taxon>
        <taxon>Lophotrochozoa</taxon>
        <taxon>Platyhelminthes</taxon>
        <taxon>Trematoda</taxon>
        <taxon>Digenea</taxon>
        <taxon>Opisthorchiida</taxon>
        <taxon>Opisthorchiata</taxon>
        <taxon>Opisthorchiidae</taxon>
        <taxon>Clonorchis</taxon>
    </lineage>
</organism>
<name>A0A419Q9Q8_CLOSI</name>
<sequence>MTDCNETTCRFQAGSRINGQMKFNLVEKADKLGSRLTLQTPAALETAMESGNICPNTSPQCPLLAGIPYTYSFSAIVPNKPSFNYQPMYLELLNGTTRILCFKWYIRISEIDEPPA</sequence>
<accession>A0A419Q9Q8</accession>
<keyword evidence="2" id="KW-1185">Reference proteome</keyword>
<protein>
    <recommendedName>
        <fullName evidence="3">MD-2-related lipid-recognition domain-containing protein</fullName>
    </recommendedName>
</protein>
<dbReference type="InterPro" id="IPR014756">
    <property type="entry name" value="Ig_E-set"/>
</dbReference>
<reference evidence="1 2" key="1">
    <citation type="journal article" date="2018" name="Biotechnol. Adv.">
        <title>Improved genomic resources and new bioinformatic workflow for the carcinogenic parasite Clonorchis sinensis: Biotechnological implications.</title>
        <authorList>
            <person name="Wang D."/>
            <person name="Korhonen P.K."/>
            <person name="Gasser R.B."/>
            <person name="Young N.D."/>
        </authorList>
    </citation>
    <scope>NUCLEOTIDE SEQUENCE [LARGE SCALE GENOMIC DNA]</scope>
    <source>
        <strain evidence="1">Cs-k2</strain>
    </source>
</reference>
<comment type="caution">
    <text evidence="1">The sequence shown here is derived from an EMBL/GenBank/DDBJ whole genome shotgun (WGS) entry which is preliminary data.</text>
</comment>
<gene>
    <name evidence="1" type="ORF">CSKR_113105</name>
</gene>
<dbReference type="SUPFAM" id="SSF81296">
    <property type="entry name" value="E set domains"/>
    <property type="match status" value="1"/>
</dbReference>
<dbReference type="Proteomes" id="UP000286415">
    <property type="component" value="Unassembled WGS sequence"/>
</dbReference>
<dbReference type="EMBL" id="NIRI02000010">
    <property type="protein sequence ID" value="KAG5454439.1"/>
    <property type="molecule type" value="Genomic_DNA"/>
</dbReference>
<dbReference type="AlphaFoldDB" id="A0A419Q9Q8"/>
<evidence type="ECO:0008006" key="3">
    <source>
        <dbReference type="Google" id="ProtNLM"/>
    </source>
</evidence>
<dbReference type="Gene3D" id="2.60.40.770">
    <property type="match status" value="1"/>
</dbReference>
<proteinExistence type="predicted"/>
<dbReference type="InParanoid" id="A0A419Q9Q8"/>